<name>A0ABT5JWG6_9BURK</name>
<organism evidence="2 3">
    <name type="scientific">Janthinobacterium fluminis</name>
    <dbReference type="NCBI Taxonomy" id="2987524"/>
    <lineage>
        <taxon>Bacteria</taxon>
        <taxon>Pseudomonadati</taxon>
        <taxon>Pseudomonadota</taxon>
        <taxon>Betaproteobacteria</taxon>
        <taxon>Burkholderiales</taxon>
        <taxon>Oxalobacteraceae</taxon>
        <taxon>Janthinobacterium</taxon>
    </lineage>
</organism>
<keyword evidence="3" id="KW-1185">Reference proteome</keyword>
<comment type="caution">
    <text evidence="2">The sequence shown here is derived from an EMBL/GenBank/DDBJ whole genome shotgun (WGS) entry which is preliminary data.</text>
</comment>
<dbReference type="EMBL" id="JAQQXR010000001">
    <property type="protein sequence ID" value="MDC8757089.1"/>
    <property type="molecule type" value="Genomic_DNA"/>
</dbReference>
<sequence length="333" mass="35363">MIDNDVLHSRAARCAIALLLAGAGATAAASEFAGPGVHSFASGSGCPLAALAGKTTQCNRLALDQADTRATLDSAAHAIHFYNSRRYARKTIVGDVLLQGSGVGQDGQRVPLSFHLVLSKSGDKWSMRSHTHAPLKGNFSAVQIDPYQVHVTGAAATRQMLAPADITATLTQPGLATRLASELVQVRDNRGAGARDADITIAVGPGKFSKSVMRARLHSDPLTGDNVDSLLLRGSWSFELEALTGQIPDDVAQRELFLFGLHEQALLKPLAERGFKKHEKLTVGAVNGKGYLRYGAQQQAFPEAEGAARAFLQQSFIGLVLGWHQLDGAARAR</sequence>
<protein>
    <submittedName>
        <fullName evidence="2">Uncharacterized protein</fullName>
    </submittedName>
</protein>
<dbReference type="RefSeq" id="WP_273669737.1">
    <property type="nucleotide sequence ID" value="NZ_JAQQXR010000001.1"/>
</dbReference>
<accession>A0ABT5JWG6</accession>
<feature type="chain" id="PRO_5046036497" evidence="1">
    <location>
        <begin position="30"/>
        <end position="333"/>
    </location>
</feature>
<evidence type="ECO:0000313" key="3">
    <source>
        <dbReference type="Proteomes" id="UP001221208"/>
    </source>
</evidence>
<gene>
    <name evidence="2" type="ORF">OIK44_05725</name>
</gene>
<evidence type="ECO:0000256" key="1">
    <source>
        <dbReference type="SAM" id="SignalP"/>
    </source>
</evidence>
<feature type="signal peptide" evidence="1">
    <location>
        <begin position="1"/>
        <end position="29"/>
    </location>
</feature>
<dbReference type="Proteomes" id="UP001221208">
    <property type="component" value="Unassembled WGS sequence"/>
</dbReference>
<evidence type="ECO:0000313" key="2">
    <source>
        <dbReference type="EMBL" id="MDC8757089.1"/>
    </source>
</evidence>
<keyword evidence="1" id="KW-0732">Signal</keyword>
<reference evidence="2 3" key="1">
    <citation type="submission" date="2022-10" db="EMBL/GenBank/DDBJ databases">
        <title>Janthinobacterium sp. hw3 Genome sequencing.</title>
        <authorList>
            <person name="Park S."/>
        </authorList>
    </citation>
    <scope>NUCLEOTIDE SEQUENCE [LARGE SCALE GENOMIC DNA]</scope>
    <source>
        <strain evidence="3">hw3</strain>
    </source>
</reference>
<proteinExistence type="predicted"/>